<keyword evidence="2" id="KW-1133">Transmembrane helix</keyword>
<reference evidence="3 4" key="1">
    <citation type="submission" date="2021-11" db="EMBL/GenBank/DDBJ databases">
        <title>Draft genome sequence of Actinomycetospora sp. SF1 isolated from the rhizosphere soil.</title>
        <authorList>
            <person name="Duangmal K."/>
            <person name="Chantavorakit T."/>
        </authorList>
    </citation>
    <scope>NUCLEOTIDE SEQUENCE [LARGE SCALE GENOMIC DNA]</scope>
    <source>
        <strain evidence="3 4">TBRC 5722</strain>
    </source>
</reference>
<feature type="transmembrane region" description="Helical" evidence="2">
    <location>
        <begin position="81"/>
        <end position="101"/>
    </location>
</feature>
<feature type="transmembrane region" description="Helical" evidence="2">
    <location>
        <begin position="56"/>
        <end position="75"/>
    </location>
</feature>
<feature type="region of interest" description="Disordered" evidence="1">
    <location>
        <begin position="1"/>
        <end position="48"/>
    </location>
</feature>
<evidence type="ECO:0000313" key="3">
    <source>
        <dbReference type="EMBL" id="MCD2196652.1"/>
    </source>
</evidence>
<keyword evidence="4" id="KW-1185">Reference proteome</keyword>
<accession>A0ABS8PEF0</accession>
<keyword evidence="2" id="KW-0812">Transmembrane</keyword>
<sequence>MAMTVESFDDSTPAFGIPAATEREPGKHRDPTGSFAAPSSTIEEQSRLDRRRVHSLTVAIFAGTVIMVFGVLSLLQPDHQGWLPVAVGFAVVAVATLVLVLDPPRRGLMSRRHLKGRRNRRH</sequence>
<dbReference type="RefSeq" id="WP_230738533.1">
    <property type="nucleotide sequence ID" value="NZ_JAJNDB010000006.1"/>
</dbReference>
<evidence type="ECO:0008006" key="5">
    <source>
        <dbReference type="Google" id="ProtNLM"/>
    </source>
</evidence>
<keyword evidence="2" id="KW-0472">Membrane</keyword>
<evidence type="ECO:0000313" key="4">
    <source>
        <dbReference type="Proteomes" id="UP001199469"/>
    </source>
</evidence>
<feature type="compositionally biased region" description="Basic and acidic residues" evidence="1">
    <location>
        <begin position="21"/>
        <end position="31"/>
    </location>
</feature>
<gene>
    <name evidence="3" type="ORF">LQ327_25100</name>
</gene>
<evidence type="ECO:0000256" key="1">
    <source>
        <dbReference type="SAM" id="MobiDB-lite"/>
    </source>
</evidence>
<evidence type="ECO:0000256" key="2">
    <source>
        <dbReference type="SAM" id="Phobius"/>
    </source>
</evidence>
<dbReference type="EMBL" id="JAJNDB010000006">
    <property type="protein sequence ID" value="MCD2196652.1"/>
    <property type="molecule type" value="Genomic_DNA"/>
</dbReference>
<name>A0ABS8PEF0_9PSEU</name>
<dbReference type="Proteomes" id="UP001199469">
    <property type="component" value="Unassembled WGS sequence"/>
</dbReference>
<proteinExistence type="predicted"/>
<protein>
    <recommendedName>
        <fullName evidence="5">DUF3040 family protein</fullName>
    </recommendedName>
</protein>
<organism evidence="3 4">
    <name type="scientific">Actinomycetospora endophytica</name>
    <dbReference type="NCBI Taxonomy" id="2291215"/>
    <lineage>
        <taxon>Bacteria</taxon>
        <taxon>Bacillati</taxon>
        <taxon>Actinomycetota</taxon>
        <taxon>Actinomycetes</taxon>
        <taxon>Pseudonocardiales</taxon>
        <taxon>Pseudonocardiaceae</taxon>
        <taxon>Actinomycetospora</taxon>
    </lineage>
</organism>
<comment type="caution">
    <text evidence="3">The sequence shown here is derived from an EMBL/GenBank/DDBJ whole genome shotgun (WGS) entry which is preliminary data.</text>
</comment>